<evidence type="ECO:0000313" key="14">
    <source>
        <dbReference type="Proteomes" id="UP000041254"/>
    </source>
</evidence>
<dbReference type="OrthoDB" id="16906at2759"/>
<evidence type="ECO:0000256" key="10">
    <source>
        <dbReference type="ARBA" id="ARBA00023002"/>
    </source>
</evidence>
<evidence type="ECO:0000256" key="1">
    <source>
        <dbReference type="ARBA" id="ARBA00001962"/>
    </source>
</evidence>
<dbReference type="VEuPathDB" id="CryptoDB:Vbra_15987"/>
<reference evidence="13 14" key="1">
    <citation type="submission" date="2014-11" db="EMBL/GenBank/DDBJ databases">
        <authorList>
            <person name="Zhu J."/>
            <person name="Qi W."/>
            <person name="Song R."/>
        </authorList>
    </citation>
    <scope>NUCLEOTIDE SEQUENCE [LARGE SCALE GENOMIC DNA]</scope>
</reference>
<dbReference type="GO" id="GO:0010230">
    <property type="term" value="P:alternative respiration"/>
    <property type="evidence" value="ECO:0007669"/>
    <property type="project" value="TreeGrafter"/>
</dbReference>
<comment type="similarity">
    <text evidence="3">Belongs to the alternative oxidase family.</text>
</comment>
<name>A0A0G4FRL5_VITBC</name>
<dbReference type="GO" id="GO:0016020">
    <property type="term" value="C:membrane"/>
    <property type="evidence" value="ECO:0007669"/>
    <property type="project" value="UniProtKB-SubCell"/>
</dbReference>
<protein>
    <recommendedName>
        <fullName evidence="15">Alternative oxidase</fullName>
    </recommendedName>
</protein>
<evidence type="ECO:0000256" key="2">
    <source>
        <dbReference type="ARBA" id="ARBA00004370"/>
    </source>
</evidence>
<evidence type="ECO:0000313" key="13">
    <source>
        <dbReference type="EMBL" id="CEM16742.1"/>
    </source>
</evidence>
<dbReference type="Proteomes" id="UP000041254">
    <property type="component" value="Unassembled WGS sequence"/>
</dbReference>
<dbReference type="GO" id="GO:0005739">
    <property type="term" value="C:mitochondrion"/>
    <property type="evidence" value="ECO:0007669"/>
    <property type="project" value="TreeGrafter"/>
</dbReference>
<evidence type="ECO:0000256" key="12">
    <source>
        <dbReference type="ARBA" id="ARBA00023136"/>
    </source>
</evidence>
<keyword evidence="5" id="KW-0679">Respiratory chain</keyword>
<dbReference type="OMA" id="VNMFFLA"/>
<dbReference type="InterPro" id="IPR038659">
    <property type="entry name" value="AOX_sf"/>
</dbReference>
<dbReference type="InterPro" id="IPR002680">
    <property type="entry name" value="AOX"/>
</dbReference>
<dbReference type="STRING" id="1169540.A0A0G4FRL5"/>
<evidence type="ECO:0000256" key="7">
    <source>
        <dbReference type="ARBA" id="ARBA00022723"/>
    </source>
</evidence>
<keyword evidence="4" id="KW-0813">Transport</keyword>
<dbReference type="InParanoid" id="A0A0G4FRL5"/>
<dbReference type="AlphaFoldDB" id="A0A0G4FRL5"/>
<keyword evidence="14" id="KW-1185">Reference proteome</keyword>
<keyword evidence="10" id="KW-0560">Oxidoreductase</keyword>
<comment type="subcellular location">
    <subcellularLocation>
        <location evidence="2">Membrane</location>
    </subcellularLocation>
</comment>
<keyword evidence="11" id="KW-0408">Iron</keyword>
<dbReference type="EMBL" id="CDMY01000482">
    <property type="protein sequence ID" value="CEM16742.1"/>
    <property type="molecule type" value="Genomic_DNA"/>
</dbReference>
<dbReference type="GO" id="GO:0009916">
    <property type="term" value="F:alternative oxidase activity"/>
    <property type="evidence" value="ECO:0007669"/>
    <property type="project" value="InterPro"/>
</dbReference>
<keyword evidence="7" id="KW-0479">Metal-binding</keyword>
<evidence type="ECO:0000256" key="11">
    <source>
        <dbReference type="ARBA" id="ARBA00023004"/>
    </source>
</evidence>
<evidence type="ECO:0000256" key="9">
    <source>
        <dbReference type="ARBA" id="ARBA00022989"/>
    </source>
</evidence>
<keyword evidence="8" id="KW-0249">Electron transport</keyword>
<dbReference type="PANTHER" id="PTHR31803:SF3">
    <property type="entry name" value="ALTERNATIVE OXIDASE"/>
    <property type="match status" value="1"/>
</dbReference>
<gene>
    <name evidence="13" type="ORF">Vbra_15987</name>
</gene>
<dbReference type="PANTHER" id="PTHR31803">
    <property type="entry name" value="ALTERNATIVE OXIDASE"/>
    <property type="match status" value="1"/>
</dbReference>
<dbReference type="Gene3D" id="1.20.1260.140">
    <property type="entry name" value="Alternative oxidase"/>
    <property type="match status" value="1"/>
</dbReference>
<sequence length="342" mass="38401">MSLLTRPSPCLAAVPKALSAALPATFYRSPLRCTAFHPLLVRRHLSTTSQTDKKADEAEGAKPAKSVFSEFPFGYTAAQGGDTRHFRLRMKTEGVMSSDQWVPHPSEYRMHHPIWSDADVENVTLAHHPPEGFSEHLASWTALSLRALYNTTTGYSFVTLKSSGWLRRMLVLESISAVPGIIGAMSRHLQCLRKFESDQGWIHTLLEESENERMHLMFVLDLKHPSVLTRINILAAQFVSIVGYGVSYLISPRYSHRLAGYLNEEAVQTYTTLLNELDSGKLPELASMSVPPAARDYWCLAENATIKDVILAMRADESYHRAVNHTFARMKPGDENPFLPKY</sequence>
<keyword evidence="9" id="KW-1133">Transmembrane helix</keyword>
<evidence type="ECO:0000256" key="4">
    <source>
        <dbReference type="ARBA" id="ARBA00022448"/>
    </source>
</evidence>
<evidence type="ECO:0000256" key="8">
    <source>
        <dbReference type="ARBA" id="ARBA00022982"/>
    </source>
</evidence>
<evidence type="ECO:0008006" key="15">
    <source>
        <dbReference type="Google" id="ProtNLM"/>
    </source>
</evidence>
<dbReference type="PhylomeDB" id="A0A0G4FRL5"/>
<evidence type="ECO:0000256" key="3">
    <source>
        <dbReference type="ARBA" id="ARBA00008388"/>
    </source>
</evidence>
<keyword evidence="12" id="KW-0472">Membrane</keyword>
<dbReference type="Pfam" id="PF01786">
    <property type="entry name" value="AOX"/>
    <property type="match status" value="1"/>
</dbReference>
<accession>A0A0G4FRL5</accession>
<proteinExistence type="inferred from homology"/>
<evidence type="ECO:0000256" key="5">
    <source>
        <dbReference type="ARBA" id="ARBA00022660"/>
    </source>
</evidence>
<organism evidence="13 14">
    <name type="scientific">Vitrella brassicaformis (strain CCMP3155)</name>
    <dbReference type="NCBI Taxonomy" id="1169540"/>
    <lineage>
        <taxon>Eukaryota</taxon>
        <taxon>Sar</taxon>
        <taxon>Alveolata</taxon>
        <taxon>Colpodellida</taxon>
        <taxon>Vitrellaceae</taxon>
        <taxon>Vitrella</taxon>
    </lineage>
</organism>
<evidence type="ECO:0000256" key="6">
    <source>
        <dbReference type="ARBA" id="ARBA00022692"/>
    </source>
</evidence>
<keyword evidence="6" id="KW-0812">Transmembrane</keyword>
<dbReference type="GO" id="GO:0046872">
    <property type="term" value="F:metal ion binding"/>
    <property type="evidence" value="ECO:0007669"/>
    <property type="project" value="UniProtKB-KW"/>
</dbReference>
<comment type="cofactor">
    <cofactor evidence="1">
        <name>Fe cation</name>
        <dbReference type="ChEBI" id="CHEBI:24875"/>
    </cofactor>
</comment>